<dbReference type="Pfam" id="PF06657">
    <property type="entry name" value="Cep57_MT_bd"/>
    <property type="match status" value="1"/>
</dbReference>
<keyword evidence="2" id="KW-0963">Cytoplasm</keyword>
<reference evidence="7" key="1">
    <citation type="submission" date="2020-11" db="EMBL/GenBank/DDBJ databases">
        <authorList>
            <consortium name="DOE Joint Genome Institute"/>
            <person name="Ahrendt S."/>
            <person name="Riley R."/>
            <person name="Andreopoulos W."/>
            <person name="Labutti K."/>
            <person name="Pangilinan J."/>
            <person name="Ruiz-Duenas F.J."/>
            <person name="Barrasa J.M."/>
            <person name="Sanchez-Garcia M."/>
            <person name="Camarero S."/>
            <person name="Miyauchi S."/>
            <person name="Serrano A."/>
            <person name="Linde D."/>
            <person name="Babiker R."/>
            <person name="Drula E."/>
            <person name="Ayuso-Fernandez I."/>
            <person name="Pacheco R."/>
            <person name="Padilla G."/>
            <person name="Ferreira P."/>
            <person name="Barriuso J."/>
            <person name="Kellner H."/>
            <person name="Castanera R."/>
            <person name="Alfaro M."/>
            <person name="Ramirez L."/>
            <person name="Pisabarro A.G."/>
            <person name="Kuo A."/>
            <person name="Tritt A."/>
            <person name="Lipzen A."/>
            <person name="He G."/>
            <person name="Yan M."/>
            <person name="Ng V."/>
            <person name="Cullen D."/>
            <person name="Martin F."/>
            <person name="Rosso M.-N."/>
            <person name="Henrissat B."/>
            <person name="Hibbett D."/>
            <person name="Martinez A.T."/>
            <person name="Grigoriev I.V."/>
        </authorList>
    </citation>
    <scope>NUCLEOTIDE SEQUENCE</scope>
    <source>
        <strain evidence="7">CIRM-BRFM 674</strain>
    </source>
</reference>
<evidence type="ECO:0000259" key="5">
    <source>
        <dbReference type="Pfam" id="PF06657"/>
    </source>
</evidence>
<feature type="compositionally biased region" description="Polar residues" evidence="4">
    <location>
        <begin position="274"/>
        <end position="287"/>
    </location>
</feature>
<feature type="region of interest" description="Disordered" evidence="4">
    <location>
        <begin position="328"/>
        <end position="417"/>
    </location>
</feature>
<dbReference type="GO" id="GO:0005737">
    <property type="term" value="C:cytoplasm"/>
    <property type="evidence" value="ECO:0007669"/>
    <property type="project" value="UniProtKB-SubCell"/>
</dbReference>
<feature type="region of interest" description="Disordered" evidence="4">
    <location>
        <begin position="486"/>
        <end position="506"/>
    </location>
</feature>
<feature type="coiled-coil region" evidence="3">
    <location>
        <begin position="421"/>
        <end position="469"/>
    </location>
</feature>
<feature type="compositionally biased region" description="Low complexity" evidence="4">
    <location>
        <begin position="220"/>
        <end position="229"/>
    </location>
</feature>
<feature type="compositionally biased region" description="Low complexity" evidence="4">
    <location>
        <begin position="755"/>
        <end position="766"/>
    </location>
</feature>
<feature type="compositionally biased region" description="Acidic residues" evidence="4">
    <location>
        <begin position="618"/>
        <end position="656"/>
    </location>
</feature>
<sequence length="1034" mass="115922">MKRHSRGSAFVDLSIHGDELEADRIQLEHNLQNTELSFHLSSASEDDHYPPHRHDSSLEYPRHISEPSIPDFPSFSHRSRDNFGDEENSHLRGWSYRTGDDDEGINPYGGETQSTAAHHASALTLTAGLGGGRGARREQSLSAAEYDPERPLHAMIAGVNSRHSMFDTDPSKNTAMGMTYDPLVVDSTAELDRILESGHAPPPNMQMQPPPTNLRPPSPISSASSSTSDSDARHPLSPRPKLADHLRHVSFSPKRPRSGASPLNRSRAALPNLTADTNNSSMYTNARTPRAASHTHQPQVRLQPATPSSAGSRFTRMARGIHKELEETQEQLNRHQAAASSAPLARPASAPAERNPFHDTPQPGRGGNTSARRDLNSSTNTTKGRIHLPDVTGLTAAVESPAKPGMEYHKYAGNGRPRDSEVRLIQTLNAVQGQLQDLEEENGISRRRVRELEMELDECKREVARERTKLFEREERSVRRLQDLKAGTSQGKQKAKAKAVPEEDDERLHARYKEAVDEKKALEALITSLRTHLTRLTSELASHQILLASLRQLRDADAASLRERSSDILQLKEEVQRLAGEVEVLRGVVEEGLKERRASREMSAVDIPEEDRGMSRDLEEEEEEEADELAADEESAYEMEDMEESEEEQEEEEPEPFDPASLDEQRNHAAADRTMRTDFATLGGSTNTNSARERLVDVQELDDIAAELEERRSNVSNGSLRVRSPVPGRRTRQATVEEVEDVDERRRRRHREQQQQHQHYTQQQEQISTNQHARARTHPEPSTSRPSAPTPNHAARRPHSYNPNASGFPMRSSTPTQQEPETPFPQIRGEQLERMFFSAPEHNAKTCTVCFRRRDREQGAGGISPTGWSRPRGEQREREREEGGQHSDEGYEGSEGADAERPATVRASAEAILLGGDMAQWRKVAKRQGVPPQTVVARVVRELEDDFTHYKSVYVELADQYKVMDAASDVRRRNTLAKHLREVVDILEQKGDQIASLYDLLQFKDKPVSESVVPDRVTAIEVPLWGRASSAKRQ</sequence>
<evidence type="ECO:0000256" key="4">
    <source>
        <dbReference type="SAM" id="MobiDB-lite"/>
    </source>
</evidence>
<gene>
    <name evidence="7" type="ORF">BDN70DRAFT_996996</name>
</gene>
<organism evidence="7 8">
    <name type="scientific">Pholiota conissans</name>
    <dbReference type="NCBI Taxonomy" id="109636"/>
    <lineage>
        <taxon>Eukaryota</taxon>
        <taxon>Fungi</taxon>
        <taxon>Dikarya</taxon>
        <taxon>Basidiomycota</taxon>
        <taxon>Agaricomycotina</taxon>
        <taxon>Agaricomycetes</taxon>
        <taxon>Agaricomycetidae</taxon>
        <taxon>Agaricales</taxon>
        <taxon>Agaricineae</taxon>
        <taxon>Strophariaceae</taxon>
        <taxon>Pholiota</taxon>
    </lineage>
</organism>
<evidence type="ECO:0000256" key="1">
    <source>
        <dbReference type="ARBA" id="ARBA00004496"/>
    </source>
</evidence>
<feature type="region of interest" description="Disordered" evidence="4">
    <location>
        <begin position="196"/>
        <end position="313"/>
    </location>
</feature>
<feature type="compositionally biased region" description="Basic and acidic residues" evidence="4">
    <location>
        <begin position="406"/>
        <end position="417"/>
    </location>
</feature>
<feature type="region of interest" description="Disordered" evidence="4">
    <location>
        <begin position="595"/>
        <end position="823"/>
    </location>
</feature>
<feature type="domain" description="PPC89 centrosome localisation" evidence="6">
    <location>
        <begin position="522"/>
        <end position="597"/>
    </location>
</feature>
<keyword evidence="8" id="KW-1185">Reference proteome</keyword>
<feature type="compositionally biased region" description="Basic and acidic residues" evidence="4">
    <location>
        <begin position="78"/>
        <end position="90"/>
    </location>
</feature>
<name>A0A9P6CPD4_9AGAR</name>
<evidence type="ECO:0000256" key="3">
    <source>
        <dbReference type="SAM" id="Coils"/>
    </source>
</evidence>
<feature type="compositionally biased region" description="Polar residues" evidence="4">
    <location>
        <begin position="294"/>
        <end position="312"/>
    </location>
</feature>
<proteinExistence type="predicted"/>
<feature type="compositionally biased region" description="Basic and acidic residues" evidence="4">
    <location>
        <begin position="45"/>
        <end position="65"/>
    </location>
</feature>
<dbReference type="InterPro" id="IPR024957">
    <property type="entry name" value="Cep57_MT-bd_dom"/>
</dbReference>
<feature type="domain" description="Cep57 centrosome microtubule-binding" evidence="5">
    <location>
        <begin position="927"/>
        <end position="1000"/>
    </location>
</feature>
<dbReference type="EMBL" id="MU155374">
    <property type="protein sequence ID" value="KAF9474531.1"/>
    <property type="molecule type" value="Genomic_DNA"/>
</dbReference>
<evidence type="ECO:0000259" key="6">
    <source>
        <dbReference type="Pfam" id="PF14197"/>
    </source>
</evidence>
<feature type="region of interest" description="Disordered" evidence="4">
    <location>
        <begin position="42"/>
        <end position="90"/>
    </location>
</feature>
<feature type="compositionally biased region" description="Pro residues" evidence="4">
    <location>
        <begin position="200"/>
        <end position="219"/>
    </location>
</feature>
<protein>
    <recommendedName>
        <fullName evidence="9">Cep57 centrosome microtubule-binding domain-containing protein</fullName>
    </recommendedName>
</protein>
<accession>A0A9P6CPD4</accession>
<evidence type="ECO:0008006" key="9">
    <source>
        <dbReference type="Google" id="ProtNLM"/>
    </source>
</evidence>
<feature type="compositionally biased region" description="Basic and acidic residues" evidence="4">
    <location>
        <begin position="663"/>
        <end position="676"/>
    </location>
</feature>
<feature type="compositionally biased region" description="Low complexity" evidence="4">
    <location>
        <begin position="337"/>
        <end position="352"/>
    </location>
</feature>
<keyword evidence="3" id="KW-0175">Coiled coil</keyword>
<comment type="caution">
    <text evidence="7">The sequence shown here is derived from an EMBL/GenBank/DDBJ whole genome shotgun (WGS) entry which is preliminary data.</text>
</comment>
<dbReference type="InterPro" id="IPR025925">
    <property type="entry name" value="PPC89_CLD"/>
</dbReference>
<comment type="subcellular location">
    <subcellularLocation>
        <location evidence="1">Cytoplasm</location>
    </subcellularLocation>
</comment>
<feature type="region of interest" description="Disordered" evidence="4">
    <location>
        <begin position="858"/>
        <end position="903"/>
    </location>
</feature>
<evidence type="ECO:0000313" key="7">
    <source>
        <dbReference type="EMBL" id="KAF9474531.1"/>
    </source>
</evidence>
<dbReference type="GO" id="GO:0008017">
    <property type="term" value="F:microtubule binding"/>
    <property type="evidence" value="ECO:0007669"/>
    <property type="project" value="InterPro"/>
</dbReference>
<feature type="compositionally biased region" description="Low complexity" evidence="4">
    <location>
        <begin position="814"/>
        <end position="823"/>
    </location>
</feature>
<evidence type="ECO:0000313" key="8">
    <source>
        <dbReference type="Proteomes" id="UP000807469"/>
    </source>
</evidence>
<dbReference type="Pfam" id="PF14197">
    <property type="entry name" value="Cep57_CLD_2"/>
    <property type="match status" value="1"/>
</dbReference>
<dbReference type="OrthoDB" id="76453at2759"/>
<evidence type="ECO:0000256" key="2">
    <source>
        <dbReference type="ARBA" id="ARBA00022490"/>
    </source>
</evidence>
<dbReference type="Proteomes" id="UP000807469">
    <property type="component" value="Unassembled WGS sequence"/>
</dbReference>
<feature type="compositionally biased region" description="Basic and acidic residues" evidence="4">
    <location>
        <begin position="871"/>
        <end position="889"/>
    </location>
</feature>
<dbReference type="AlphaFoldDB" id="A0A9P6CPD4"/>